<proteinExistence type="predicted"/>
<organism evidence="3 4">
    <name type="scientific">Paradesertivirga mongoliensis</name>
    <dbReference type="NCBI Taxonomy" id="2100740"/>
    <lineage>
        <taxon>Bacteria</taxon>
        <taxon>Pseudomonadati</taxon>
        <taxon>Bacteroidota</taxon>
        <taxon>Sphingobacteriia</taxon>
        <taxon>Sphingobacteriales</taxon>
        <taxon>Sphingobacteriaceae</taxon>
        <taxon>Paradesertivirga</taxon>
    </lineage>
</organism>
<evidence type="ECO:0000256" key="1">
    <source>
        <dbReference type="SAM" id="SignalP"/>
    </source>
</evidence>
<reference evidence="4" key="1">
    <citation type="journal article" date="2019" name="Int. J. Syst. Evol. Microbiol.">
        <title>The Global Catalogue of Microorganisms (GCM) 10K type strain sequencing project: providing services to taxonomists for standard genome sequencing and annotation.</title>
        <authorList>
            <consortium name="The Broad Institute Genomics Platform"/>
            <consortium name="The Broad Institute Genome Sequencing Center for Infectious Disease"/>
            <person name="Wu L."/>
            <person name="Ma J."/>
        </authorList>
    </citation>
    <scope>NUCLEOTIDE SEQUENCE [LARGE SCALE GENOMIC DNA]</scope>
    <source>
        <strain evidence="4">KCTC 42217</strain>
    </source>
</reference>
<dbReference type="InterPro" id="IPR016047">
    <property type="entry name" value="M23ase_b-sheet_dom"/>
</dbReference>
<accession>A0ABW4ZQS9</accession>
<dbReference type="Gene3D" id="2.30.30.40">
    <property type="entry name" value="SH3 Domains"/>
    <property type="match status" value="1"/>
</dbReference>
<dbReference type="SUPFAM" id="SSF51261">
    <property type="entry name" value="Duplicated hybrid motif"/>
    <property type="match status" value="1"/>
</dbReference>
<dbReference type="InterPro" id="IPR050570">
    <property type="entry name" value="Cell_wall_metabolism_enzyme"/>
</dbReference>
<feature type="chain" id="PRO_5046008444" evidence="1">
    <location>
        <begin position="20"/>
        <end position="437"/>
    </location>
</feature>
<name>A0ABW4ZQS9_9SPHI</name>
<dbReference type="Gene3D" id="2.60.120.380">
    <property type="match status" value="1"/>
</dbReference>
<sequence>MKCNNKLLLWLLCVTFLNSCTTSGPGGLFGKRSPHEQYAQSLQDAGLKSTALGRSWFSAAERSLSKPLNVNIPYKESGYFPAEKAEALSIRFEAKRGEKLSISLQKRPATNFTLYVDLWEVKANQNKKLVAYADTGGKAFSYEIDDTGYYILRVQPELLTTGNFTLTVVNGPSLAFPVKNGRIGSFWGADRDDGRRRHEGIDIFAPRRTPALAAANGTISRVTTNQLGGKVIFMRPSDKNYSLYYAHLDEQLVSPGQKINSGDTIGLVGNTGNAISTSPHLHFGIYTMGGAIDPLEFVNPAVKPVPSITSALENLGKPMRTSRSSVNLKEGIAENSKSITNLAINTLLTIQSATTNFYRISLPDGRFGFIPGSSVNTTLKPLKQLKLSANQPLLDQPDKSAARKTHLTEGSTVSILGNFGEFMFVEAGQASGWISRE</sequence>
<evidence type="ECO:0000313" key="3">
    <source>
        <dbReference type="EMBL" id="MFD2164285.1"/>
    </source>
</evidence>
<dbReference type="CDD" id="cd12797">
    <property type="entry name" value="M23_peptidase"/>
    <property type="match status" value="1"/>
</dbReference>
<comment type="caution">
    <text evidence="3">The sequence shown here is derived from an EMBL/GenBank/DDBJ whole genome shotgun (WGS) entry which is preliminary data.</text>
</comment>
<dbReference type="EMBL" id="JBHUHZ010000003">
    <property type="protein sequence ID" value="MFD2164285.1"/>
    <property type="molecule type" value="Genomic_DNA"/>
</dbReference>
<protein>
    <submittedName>
        <fullName evidence="3">Peptidoglycan DD-metalloendopeptidase family protein</fullName>
    </submittedName>
</protein>
<gene>
    <name evidence="3" type="ORF">ACFSJU_17885</name>
</gene>
<feature type="signal peptide" evidence="1">
    <location>
        <begin position="1"/>
        <end position="19"/>
    </location>
</feature>
<dbReference type="Gene3D" id="2.70.70.10">
    <property type="entry name" value="Glucose Permease (Domain IIA)"/>
    <property type="match status" value="1"/>
</dbReference>
<evidence type="ECO:0000259" key="2">
    <source>
        <dbReference type="Pfam" id="PF01551"/>
    </source>
</evidence>
<feature type="domain" description="M23ase beta-sheet core" evidence="2">
    <location>
        <begin position="197"/>
        <end position="294"/>
    </location>
</feature>
<dbReference type="PANTHER" id="PTHR21666:SF268">
    <property type="entry name" value="PEPTIDASE M23 DOMAIN-CONTAINING PROTEIN"/>
    <property type="match status" value="1"/>
</dbReference>
<dbReference type="InterPro" id="IPR011055">
    <property type="entry name" value="Dup_hybrid_motif"/>
</dbReference>
<keyword evidence="1" id="KW-0732">Signal</keyword>
<dbReference type="RefSeq" id="WP_255904187.1">
    <property type="nucleotide sequence ID" value="NZ_JAFMZO010000004.1"/>
</dbReference>
<dbReference type="PANTHER" id="PTHR21666">
    <property type="entry name" value="PEPTIDASE-RELATED"/>
    <property type="match status" value="1"/>
</dbReference>
<evidence type="ECO:0000313" key="4">
    <source>
        <dbReference type="Proteomes" id="UP001597387"/>
    </source>
</evidence>
<dbReference type="Proteomes" id="UP001597387">
    <property type="component" value="Unassembled WGS sequence"/>
</dbReference>
<dbReference type="Pfam" id="PF01551">
    <property type="entry name" value="Peptidase_M23"/>
    <property type="match status" value="1"/>
</dbReference>
<keyword evidence="4" id="KW-1185">Reference proteome</keyword>